<dbReference type="Proteomes" id="UP000001514">
    <property type="component" value="Unassembled WGS sequence"/>
</dbReference>
<keyword evidence="2" id="KW-1185">Reference proteome</keyword>
<proteinExistence type="predicted"/>
<dbReference type="Gramene" id="EFJ31714">
    <property type="protein sequence ID" value="EFJ31714"/>
    <property type="gene ID" value="SELMODRAFT_408523"/>
</dbReference>
<gene>
    <name evidence="1" type="ORF">SELMODRAFT_408523</name>
</gene>
<name>D8R8K5_SELML</name>
<dbReference type="KEGG" id="smo:SELMODRAFT_408523"/>
<sequence>MGVLQHQVLVCHFVKGGQSPLHGMCKIPGWHFVEDYRGFVQEAALRISTHGISIIKKASGFLKALALGVGEEQRFDDKIMLWHLIEEEELQVFQETAVDVAGEDCSEIVMNALTQIRSGQFTRLVKVIPMTTDFVESVSWFGDEELIAKVAGLLMDRTHLTWNLMSIVAVARGSSRIFQ</sequence>
<evidence type="ECO:0000313" key="2">
    <source>
        <dbReference type="Proteomes" id="UP000001514"/>
    </source>
</evidence>
<dbReference type="EMBL" id="GL377573">
    <property type="protein sequence ID" value="EFJ31714.1"/>
    <property type="molecule type" value="Genomic_DNA"/>
</dbReference>
<protein>
    <submittedName>
        <fullName evidence="1">Uncharacterized protein</fullName>
    </submittedName>
</protein>
<evidence type="ECO:0000313" key="1">
    <source>
        <dbReference type="EMBL" id="EFJ31714.1"/>
    </source>
</evidence>
<dbReference type="InParanoid" id="D8R8K5"/>
<accession>D8R8K5</accession>
<organism evidence="2">
    <name type="scientific">Selaginella moellendorffii</name>
    <name type="common">Spikemoss</name>
    <dbReference type="NCBI Taxonomy" id="88036"/>
    <lineage>
        <taxon>Eukaryota</taxon>
        <taxon>Viridiplantae</taxon>
        <taxon>Streptophyta</taxon>
        <taxon>Embryophyta</taxon>
        <taxon>Tracheophyta</taxon>
        <taxon>Lycopodiopsida</taxon>
        <taxon>Selaginellales</taxon>
        <taxon>Selaginellaceae</taxon>
        <taxon>Selaginella</taxon>
    </lineage>
</organism>
<reference evidence="1 2" key="1">
    <citation type="journal article" date="2011" name="Science">
        <title>The Selaginella genome identifies genetic changes associated with the evolution of vascular plants.</title>
        <authorList>
            <person name="Banks J.A."/>
            <person name="Nishiyama T."/>
            <person name="Hasebe M."/>
            <person name="Bowman J.L."/>
            <person name="Gribskov M."/>
            <person name="dePamphilis C."/>
            <person name="Albert V.A."/>
            <person name="Aono N."/>
            <person name="Aoyama T."/>
            <person name="Ambrose B.A."/>
            <person name="Ashton N.W."/>
            <person name="Axtell M.J."/>
            <person name="Barker E."/>
            <person name="Barker M.S."/>
            <person name="Bennetzen J.L."/>
            <person name="Bonawitz N.D."/>
            <person name="Chapple C."/>
            <person name="Cheng C."/>
            <person name="Correa L.G."/>
            <person name="Dacre M."/>
            <person name="DeBarry J."/>
            <person name="Dreyer I."/>
            <person name="Elias M."/>
            <person name="Engstrom E.M."/>
            <person name="Estelle M."/>
            <person name="Feng L."/>
            <person name="Finet C."/>
            <person name="Floyd S.K."/>
            <person name="Frommer W.B."/>
            <person name="Fujita T."/>
            <person name="Gramzow L."/>
            <person name="Gutensohn M."/>
            <person name="Harholt J."/>
            <person name="Hattori M."/>
            <person name="Heyl A."/>
            <person name="Hirai T."/>
            <person name="Hiwatashi Y."/>
            <person name="Ishikawa M."/>
            <person name="Iwata M."/>
            <person name="Karol K.G."/>
            <person name="Koehler B."/>
            <person name="Kolukisaoglu U."/>
            <person name="Kubo M."/>
            <person name="Kurata T."/>
            <person name="Lalonde S."/>
            <person name="Li K."/>
            <person name="Li Y."/>
            <person name="Litt A."/>
            <person name="Lyons E."/>
            <person name="Manning G."/>
            <person name="Maruyama T."/>
            <person name="Michael T.P."/>
            <person name="Mikami K."/>
            <person name="Miyazaki S."/>
            <person name="Morinaga S."/>
            <person name="Murata T."/>
            <person name="Mueller-Roeber B."/>
            <person name="Nelson D.R."/>
            <person name="Obara M."/>
            <person name="Oguri Y."/>
            <person name="Olmstead R.G."/>
            <person name="Onodera N."/>
            <person name="Petersen B.L."/>
            <person name="Pils B."/>
            <person name="Prigge M."/>
            <person name="Rensing S.A."/>
            <person name="Riano-Pachon D.M."/>
            <person name="Roberts A.W."/>
            <person name="Sato Y."/>
            <person name="Scheller H.V."/>
            <person name="Schulz B."/>
            <person name="Schulz C."/>
            <person name="Shakirov E.V."/>
            <person name="Shibagaki N."/>
            <person name="Shinohara N."/>
            <person name="Shippen D.E."/>
            <person name="Soerensen I."/>
            <person name="Sotooka R."/>
            <person name="Sugimoto N."/>
            <person name="Sugita M."/>
            <person name="Sumikawa N."/>
            <person name="Tanurdzic M."/>
            <person name="Theissen G."/>
            <person name="Ulvskov P."/>
            <person name="Wakazuki S."/>
            <person name="Weng J.K."/>
            <person name="Willats W.W."/>
            <person name="Wipf D."/>
            <person name="Wolf P.G."/>
            <person name="Yang L."/>
            <person name="Zimmer A.D."/>
            <person name="Zhu Q."/>
            <person name="Mitros T."/>
            <person name="Hellsten U."/>
            <person name="Loque D."/>
            <person name="Otillar R."/>
            <person name="Salamov A."/>
            <person name="Schmutz J."/>
            <person name="Shapiro H."/>
            <person name="Lindquist E."/>
            <person name="Lucas S."/>
            <person name="Rokhsar D."/>
            <person name="Grigoriev I.V."/>
        </authorList>
    </citation>
    <scope>NUCLEOTIDE SEQUENCE [LARGE SCALE GENOMIC DNA]</scope>
</reference>
<dbReference type="AlphaFoldDB" id="D8R8K5"/>
<dbReference type="HOGENOM" id="CLU_1505916_0_0_1"/>